<proteinExistence type="predicted"/>
<evidence type="ECO:0000313" key="2">
    <source>
        <dbReference type="Proteomes" id="UP000805193"/>
    </source>
</evidence>
<gene>
    <name evidence="1" type="ORF">HPB47_019160</name>
</gene>
<protein>
    <submittedName>
        <fullName evidence="1">Uncharacterized protein</fullName>
    </submittedName>
</protein>
<keyword evidence="2" id="KW-1185">Reference proteome</keyword>
<comment type="caution">
    <text evidence="1">The sequence shown here is derived from an EMBL/GenBank/DDBJ whole genome shotgun (WGS) entry which is preliminary data.</text>
</comment>
<reference evidence="1 2" key="1">
    <citation type="journal article" date="2020" name="Cell">
        <title>Large-Scale Comparative Analyses of Tick Genomes Elucidate Their Genetic Diversity and Vector Capacities.</title>
        <authorList>
            <consortium name="Tick Genome and Microbiome Consortium (TIGMIC)"/>
            <person name="Jia N."/>
            <person name="Wang J."/>
            <person name="Shi W."/>
            <person name="Du L."/>
            <person name="Sun Y."/>
            <person name="Zhan W."/>
            <person name="Jiang J.F."/>
            <person name="Wang Q."/>
            <person name="Zhang B."/>
            <person name="Ji P."/>
            <person name="Bell-Sakyi L."/>
            <person name="Cui X.M."/>
            <person name="Yuan T.T."/>
            <person name="Jiang B.G."/>
            <person name="Yang W.F."/>
            <person name="Lam T.T."/>
            <person name="Chang Q.C."/>
            <person name="Ding S.J."/>
            <person name="Wang X.J."/>
            <person name="Zhu J.G."/>
            <person name="Ruan X.D."/>
            <person name="Zhao L."/>
            <person name="Wei J.T."/>
            <person name="Ye R.Z."/>
            <person name="Que T.C."/>
            <person name="Du C.H."/>
            <person name="Zhou Y.H."/>
            <person name="Cheng J.X."/>
            <person name="Dai P.F."/>
            <person name="Guo W.B."/>
            <person name="Han X.H."/>
            <person name="Huang E.J."/>
            <person name="Li L.F."/>
            <person name="Wei W."/>
            <person name="Gao Y.C."/>
            <person name="Liu J.Z."/>
            <person name="Shao H.Z."/>
            <person name="Wang X."/>
            <person name="Wang C.C."/>
            <person name="Yang T.C."/>
            <person name="Huo Q.B."/>
            <person name="Li W."/>
            <person name="Chen H.Y."/>
            <person name="Chen S.E."/>
            <person name="Zhou L.G."/>
            <person name="Ni X.B."/>
            <person name="Tian J.H."/>
            <person name="Sheng Y."/>
            <person name="Liu T."/>
            <person name="Pan Y.S."/>
            <person name="Xia L.Y."/>
            <person name="Li J."/>
            <person name="Zhao F."/>
            <person name="Cao W.C."/>
        </authorList>
    </citation>
    <scope>NUCLEOTIDE SEQUENCE [LARGE SCALE GENOMIC DNA]</scope>
    <source>
        <strain evidence="1">Iper-2018</strain>
    </source>
</reference>
<sequence>MMSDTGFPRDAQQNTACDSALSQHESSKSIDYVSERKFIVFESCLDELLGNCPECTALCRITEKKIKGTCLQVHRMCNNGHQHTWTSQPSVNRRALGDVLLAAATLYSGSIVKKVLRLLRQMGVPCLSYETYFKIQGIKKRMVSAGKLKSLVGLQDWVQATVKHLYWCAESSDGAPEEILPKWTSLVGHVADLHEHADPLVYVAALHFNENGDRPQATTKEGKKRFLVKRPKQTKRPIASPMKGPCTYAYVQELMKETLALNCHYPSYRAARKANCVEAPPSLSSGFERPNKDLLISNHRSRFNC</sequence>
<accession>A0AC60QIY4</accession>
<dbReference type="Proteomes" id="UP000805193">
    <property type="component" value="Unassembled WGS sequence"/>
</dbReference>
<organism evidence="1 2">
    <name type="scientific">Ixodes persulcatus</name>
    <name type="common">Taiga tick</name>
    <dbReference type="NCBI Taxonomy" id="34615"/>
    <lineage>
        <taxon>Eukaryota</taxon>
        <taxon>Metazoa</taxon>
        <taxon>Ecdysozoa</taxon>
        <taxon>Arthropoda</taxon>
        <taxon>Chelicerata</taxon>
        <taxon>Arachnida</taxon>
        <taxon>Acari</taxon>
        <taxon>Parasitiformes</taxon>
        <taxon>Ixodida</taxon>
        <taxon>Ixodoidea</taxon>
        <taxon>Ixodidae</taxon>
        <taxon>Ixodinae</taxon>
        <taxon>Ixodes</taxon>
    </lineage>
</organism>
<name>A0AC60QIY4_IXOPE</name>
<evidence type="ECO:0000313" key="1">
    <source>
        <dbReference type="EMBL" id="KAG0434361.1"/>
    </source>
</evidence>
<dbReference type="EMBL" id="JABSTQ010008562">
    <property type="protein sequence ID" value="KAG0434361.1"/>
    <property type="molecule type" value="Genomic_DNA"/>
</dbReference>